<dbReference type="InterPro" id="IPR043502">
    <property type="entry name" value="DNA/RNA_pol_sf"/>
</dbReference>
<comment type="caution">
    <text evidence="1">The sequence shown here is derived from an EMBL/GenBank/DDBJ whole genome shotgun (WGS) entry which is preliminary data.</text>
</comment>
<dbReference type="InterPro" id="IPR043128">
    <property type="entry name" value="Rev_trsase/Diguanyl_cyclase"/>
</dbReference>
<accession>A0A371HRP9</accession>
<gene>
    <name evidence="1" type="ORF">CR513_10707</name>
</gene>
<proteinExistence type="predicted"/>
<feature type="non-terminal residue" evidence="1">
    <location>
        <position position="1"/>
    </location>
</feature>
<dbReference type="OrthoDB" id="1745495at2759"/>
<dbReference type="AlphaFoldDB" id="A0A371HRP9"/>
<keyword evidence="2" id="KW-1185">Reference proteome</keyword>
<reference evidence="1" key="1">
    <citation type="submission" date="2018-05" db="EMBL/GenBank/DDBJ databases">
        <title>Draft genome of Mucuna pruriens seed.</title>
        <authorList>
            <person name="Nnadi N.E."/>
            <person name="Vos R."/>
            <person name="Hasami M.H."/>
            <person name="Devisetty U.K."/>
            <person name="Aguiy J.C."/>
        </authorList>
    </citation>
    <scope>NUCLEOTIDE SEQUENCE [LARGE SCALE GENOMIC DNA]</scope>
    <source>
        <strain evidence="1">JCA_2017</strain>
    </source>
</reference>
<dbReference type="PANTHER" id="PTHR24559">
    <property type="entry name" value="TRANSPOSON TY3-I GAG-POL POLYPROTEIN"/>
    <property type="match status" value="1"/>
</dbReference>
<dbReference type="EMBL" id="QJKJ01001875">
    <property type="protein sequence ID" value="RDY05455.1"/>
    <property type="molecule type" value="Genomic_DNA"/>
</dbReference>
<evidence type="ECO:0000313" key="1">
    <source>
        <dbReference type="EMBL" id="RDY05455.1"/>
    </source>
</evidence>
<evidence type="ECO:0008006" key="3">
    <source>
        <dbReference type="Google" id="ProtNLM"/>
    </source>
</evidence>
<dbReference type="Proteomes" id="UP000257109">
    <property type="component" value="Unassembled WGS sequence"/>
</dbReference>
<protein>
    <recommendedName>
        <fullName evidence="3">Reverse transcriptase domain-containing protein</fullName>
    </recommendedName>
</protein>
<dbReference type="SUPFAM" id="SSF56672">
    <property type="entry name" value="DNA/RNA polymerases"/>
    <property type="match status" value="1"/>
</dbReference>
<sequence>MLYLAVVEYPQWVANIVLVPKKDEKVQMCVDYKDLNRASPNDNFPLPHVDMLVDNTIQHVFYSFMDGFSKYNQIWIVVEDREIEKRPPSSLHGGHSATK</sequence>
<name>A0A371HRP9_MUCPR</name>
<dbReference type="Gene3D" id="3.30.70.270">
    <property type="match status" value="1"/>
</dbReference>
<evidence type="ECO:0000313" key="2">
    <source>
        <dbReference type="Proteomes" id="UP000257109"/>
    </source>
</evidence>
<dbReference type="InterPro" id="IPR053134">
    <property type="entry name" value="RNA-dir_DNA_polymerase"/>
</dbReference>
<dbReference type="PANTHER" id="PTHR24559:SF457">
    <property type="entry name" value="RNA-DIRECTED DNA POLYMERASE HOMOLOG"/>
    <property type="match status" value="1"/>
</dbReference>
<dbReference type="Gene3D" id="3.10.10.10">
    <property type="entry name" value="HIV Type 1 Reverse Transcriptase, subunit A, domain 1"/>
    <property type="match status" value="1"/>
</dbReference>
<organism evidence="1 2">
    <name type="scientific">Mucuna pruriens</name>
    <name type="common">Velvet bean</name>
    <name type="synonym">Dolichos pruriens</name>
    <dbReference type="NCBI Taxonomy" id="157652"/>
    <lineage>
        <taxon>Eukaryota</taxon>
        <taxon>Viridiplantae</taxon>
        <taxon>Streptophyta</taxon>
        <taxon>Embryophyta</taxon>
        <taxon>Tracheophyta</taxon>
        <taxon>Spermatophyta</taxon>
        <taxon>Magnoliopsida</taxon>
        <taxon>eudicotyledons</taxon>
        <taxon>Gunneridae</taxon>
        <taxon>Pentapetalae</taxon>
        <taxon>rosids</taxon>
        <taxon>fabids</taxon>
        <taxon>Fabales</taxon>
        <taxon>Fabaceae</taxon>
        <taxon>Papilionoideae</taxon>
        <taxon>50 kb inversion clade</taxon>
        <taxon>NPAAA clade</taxon>
        <taxon>indigoferoid/millettioid clade</taxon>
        <taxon>Phaseoleae</taxon>
        <taxon>Mucuna</taxon>
    </lineage>
</organism>